<gene>
    <name evidence="1" type="ORF">US53_C0037G0018</name>
</gene>
<dbReference type="InterPro" id="IPR026350">
    <property type="entry name" value="GxxExxY"/>
</dbReference>
<dbReference type="Pfam" id="PF13366">
    <property type="entry name" value="PDDEXK_3"/>
    <property type="match status" value="1"/>
</dbReference>
<reference evidence="1 2" key="1">
    <citation type="journal article" date="2015" name="Nature">
        <title>rRNA introns, odd ribosomes, and small enigmatic genomes across a large radiation of phyla.</title>
        <authorList>
            <person name="Brown C.T."/>
            <person name="Hug L.A."/>
            <person name="Thomas B.C."/>
            <person name="Sharon I."/>
            <person name="Castelle C.J."/>
            <person name="Singh A."/>
            <person name="Wilkins M.J."/>
            <person name="Williams K.H."/>
            <person name="Banfield J.F."/>
        </authorList>
    </citation>
    <scope>NUCLEOTIDE SEQUENCE [LARGE SCALE GENOMIC DNA]</scope>
</reference>
<dbReference type="AlphaFoldDB" id="A0A0G0HE27"/>
<evidence type="ECO:0000313" key="2">
    <source>
        <dbReference type="Proteomes" id="UP000034591"/>
    </source>
</evidence>
<dbReference type="Proteomes" id="UP000034591">
    <property type="component" value="Unassembled WGS sequence"/>
</dbReference>
<protein>
    <recommendedName>
        <fullName evidence="3">GxxExxY protein</fullName>
    </recommendedName>
</protein>
<evidence type="ECO:0008006" key="3">
    <source>
        <dbReference type="Google" id="ProtNLM"/>
    </source>
</evidence>
<sequence>MLSYKIVGICFDAHNELGRYSRERKYGDFIAKTLKKEGIDFKRECTISDTGNIVDFLIQDKLILELKSTRIITKNDYYQIQRYLHITGIKLGIIVNFRSEYLQPKRVVRKDQ</sequence>
<dbReference type="STRING" id="1618545.US53_C0037G0018"/>
<comment type="caution">
    <text evidence="1">The sequence shown here is derived from an EMBL/GenBank/DDBJ whole genome shotgun (WGS) entry which is preliminary data.</text>
</comment>
<proteinExistence type="predicted"/>
<organism evidence="1 2">
    <name type="scientific">Candidatus Woesebacteria bacterium GW2011_GWA1_37_7</name>
    <dbReference type="NCBI Taxonomy" id="1618545"/>
    <lineage>
        <taxon>Bacteria</taxon>
        <taxon>Candidatus Woeseibacteriota</taxon>
    </lineage>
</organism>
<accession>A0A0G0HE27</accession>
<evidence type="ECO:0000313" key="1">
    <source>
        <dbReference type="EMBL" id="KKQ36795.1"/>
    </source>
</evidence>
<name>A0A0G0HE27_9BACT</name>
<dbReference type="EMBL" id="LBTI01000037">
    <property type="protein sequence ID" value="KKQ36795.1"/>
    <property type="molecule type" value="Genomic_DNA"/>
</dbReference>
<dbReference type="NCBIfam" id="TIGR04256">
    <property type="entry name" value="GxxExxY"/>
    <property type="match status" value="1"/>
</dbReference>